<dbReference type="Pfam" id="PF07905">
    <property type="entry name" value="PucR"/>
    <property type="match status" value="1"/>
</dbReference>
<name>A0A396S7L4_9BACL</name>
<dbReference type="RefSeq" id="WP_118877299.1">
    <property type="nucleotide sequence ID" value="NZ_QWEI01000010.1"/>
</dbReference>
<dbReference type="OrthoDB" id="143422at2"/>
<dbReference type="EMBL" id="QWEI01000010">
    <property type="protein sequence ID" value="RHW33436.1"/>
    <property type="molecule type" value="Genomic_DNA"/>
</dbReference>
<keyword evidence="3" id="KW-1185">Reference proteome</keyword>
<organism evidence="2 3">
    <name type="scientific">Ureibacillus yapensis</name>
    <dbReference type="NCBI Taxonomy" id="2304605"/>
    <lineage>
        <taxon>Bacteria</taxon>
        <taxon>Bacillati</taxon>
        <taxon>Bacillota</taxon>
        <taxon>Bacilli</taxon>
        <taxon>Bacillales</taxon>
        <taxon>Caryophanaceae</taxon>
        <taxon>Ureibacillus</taxon>
    </lineage>
</organism>
<dbReference type="Proteomes" id="UP000265692">
    <property type="component" value="Unassembled WGS sequence"/>
</dbReference>
<feature type="domain" description="Purine catabolism PurC-like" evidence="1">
    <location>
        <begin position="9"/>
        <end position="111"/>
    </location>
</feature>
<proteinExistence type="predicted"/>
<dbReference type="SUPFAM" id="SSF75138">
    <property type="entry name" value="HprK N-terminal domain-like"/>
    <property type="match status" value="1"/>
</dbReference>
<evidence type="ECO:0000313" key="2">
    <source>
        <dbReference type="EMBL" id="RHW33436.1"/>
    </source>
</evidence>
<dbReference type="InterPro" id="IPR012914">
    <property type="entry name" value="PucR_dom"/>
</dbReference>
<gene>
    <name evidence="2" type="ORF">D1B33_15435</name>
</gene>
<sequence length="116" mass="13328">MSYSLTVKELLNQSHFPKAKVIAGHQGLKKNLKWIHILETTNFGELIKGNELILTTGIYLKNESDFLEFVKQLIKKQVPALCIECCENIRKVPDSVVKLANKYQFPILFLKRLSLL</sequence>
<evidence type="ECO:0000259" key="1">
    <source>
        <dbReference type="Pfam" id="PF07905"/>
    </source>
</evidence>
<comment type="caution">
    <text evidence="2">The sequence shown here is derived from an EMBL/GenBank/DDBJ whole genome shotgun (WGS) entry which is preliminary data.</text>
</comment>
<evidence type="ECO:0000313" key="3">
    <source>
        <dbReference type="Proteomes" id="UP000265692"/>
    </source>
</evidence>
<reference evidence="2 3" key="1">
    <citation type="submission" date="2018-08" db="EMBL/GenBank/DDBJ databases">
        <title>Lysinibacillus sp. YLB-03 draft genome sequence.</title>
        <authorList>
            <person name="Yu L."/>
        </authorList>
    </citation>
    <scope>NUCLEOTIDE SEQUENCE [LARGE SCALE GENOMIC DNA]</scope>
    <source>
        <strain evidence="2 3">YLB-03</strain>
    </source>
</reference>
<dbReference type="AlphaFoldDB" id="A0A396S7L4"/>
<accession>A0A396S7L4</accession>
<dbReference type="InterPro" id="IPR028979">
    <property type="entry name" value="Ser_kin/Pase_Hpr-like_N_sf"/>
</dbReference>
<protein>
    <recommendedName>
        <fullName evidence="1">Purine catabolism PurC-like domain-containing protein</fullName>
    </recommendedName>
</protein>